<dbReference type="SMART" id="SM00222">
    <property type="entry name" value="Sec7"/>
    <property type="match status" value="1"/>
</dbReference>
<comment type="subcellular location">
    <subcellularLocation>
        <location evidence="5">Cytoplasmic vesicle</location>
        <location evidence="5">COPI-coated vesicle membrane</location>
    </subcellularLocation>
</comment>
<dbReference type="InterPro" id="IPR023394">
    <property type="entry name" value="Sec7_C_sf"/>
</dbReference>
<keyword evidence="2" id="KW-0963">Cytoplasm</keyword>
<dbReference type="InterPro" id="IPR015403">
    <property type="entry name" value="Mon2/Sec7/BIG1-like_HDS"/>
</dbReference>
<sequence length="2034" mass="231461">MELDVASTQLQKEAQEIIGEIRDVLKTNKIKGRKGQWPDENSPEVYSALLRAATLIKGMNADNIIQEMNTKGIEYNEDIWEILLSKHAAESDIKSVRRLFNQYTMYRHEKSGKIPIPVRETSPVVPFPGPPYNRLDTKFIEVYLSSLLDLQDVSLVFDVLRTWSEQTSKLPISRPLLEGIIELAKEEKAKAELKWLSNDVLSKATYQTRKEPNKERKSKMSSPATSSQSLSSPRASSVASSNVFVINALEKIAASKEIRRNKSLKEAVDVASNMLKNNEPAPEGQTRSSVILTALQAAIDTRSANLMTISLDCLGKFITYNYVADMEDEVAQTQVMEKVVDGICDCFIGEETDKKVQLQIIKALLDAVYSTSNPLHLSALLKAVRTTYNIFLLSRNNDNQNVAQVTMTQMVYHIFRRVKRYPNEIPRQEEENELKEQQEQQQQQEEEQEQQQQQQNGNKGEENLQNGAEDYQQQIIVEANMARTEMNQKAPSGKSKDNYQDILNDTANMFQEETKDSLVINNTSNAVAASGTSHNGPEKAELNHNEPNENRDSFENDNIQNGEFETEADLYIKDAILVFRALCKLSKKSIQAEWGNDMRSYSMRSKLLSLHLILTIMTSHMDVFTSDQIFFSTSVPDSSGRRPNPFILEVKQYLCPSLGRNAFSVVPQVFDITHEILWTVVQGLRVYLKTEIEIFFKEIVLKILEMRNASNQQRFSLLKGLLRICEDPQTLVDIYINYDCDREALDNIYERLVHVLSKITTSHHQQQTPNSKDFDHHGVPSDAPQHSNIHSHSVMIPPPLTTATILHSDKQNQTSAMPESAIRFKSLECLVAVLRSLVGWYTNNSVSITAGENKDEDTPRESEDQSGHNSMTNRLSSNGSSSALSNNNSTTRLDDPEEFENLKHRKQLLQEGIRQFNWKPKKGINFLCEHGFLDKNDPRGIALFLLNTESLNKSAIGEYLGEHDEENIRIMHLFVDEMDFSGMNFTEALRAYLQAFRLPGESQKIDRFMLKFAERYLHGNPTVFSSADPAYVLAFSVILLNTDLHSPQVKRRMTLEDFLRNNRGIDDGADLPKELLESIFEEIQNNEIKMKDEVEGANEVALVNSTNTGVLGMGGIQNALVNAGLTRDVRREAYQAAIEEMGSKAEALFRSVLTSHRRAGENDTITFYSASHVEHVRPMFEVAWMAFLAGISGPLQESDDLETVNLCLEGFKHAIRIICLFHTVQSEDVDLQRDAFVTTLTKFTFLSNLNEMKPKNVEAIRTLLEVAAADGNYLKGSWKEILSTVSQLERFQLITSGLDTGHMIDSGNHKRVPSVKASMDVGRRTSTMGNRSRMLTPNSRANTQLSLTEEVATASSSQSLIIAVDRLFTSTVNLNGDAIVDFVRALCETSWEEIVSSAHMEHPRMYSLQKLVEISYYNMNRIRMEWSNIWAILGDYYNKVGCQSNFNVAFFALDSLRQLAMKFLEKEELPHFKFQKDFLMPFREILANNPEVAIKDMVLRCLSQMIQARPHHLRSAWKTMFSVFATGARESSESIVHMTYDIVRSITNERFADIVANGTFPDYISCLVEFSKNERFQKISLPALDMIKATIPKMLDIANKSTPLEITDAHATNNIQQTNPDDFLIKFWFAVLFGLKEIVMHSDDVEVRQRALEYLFETLKQHGSSFTPEFWTTVSRQIVFPLFDDLKGETSKKQRMTAEDLSVWLSTTMIEALRNVVDLYTFYFDNMKEMMSHVLGLFSMCITQDNDTLSHIGCECLDQYIQSNVEKFDENCWDLVTQTLKILFEETTAYGLFDDTQDLVDVVKKLSLGAPNGENHDVSLNLVISPVRQREFQQVIIKCVLQLMLIQTVNDMLAKDNVYCAYPATHLMELMGCLGKSFHFAKKFNNDNDLRMALFRFGFMKQLPNLLKQETSSGGCYVSVLMRMYANLENISDRDEKREEIESILIPLCNEIFILYAELDHETKPKNIAAWTPVVVNILHGLAQLQDEDFLRHVPQFYSPSIELLGQDNLLPEIRKALRTLLIRIGKTYHITKT</sequence>
<dbReference type="GO" id="GO:0015031">
    <property type="term" value="P:protein transport"/>
    <property type="evidence" value="ECO:0007669"/>
    <property type="project" value="UniProtKB-KW"/>
</dbReference>
<evidence type="ECO:0000256" key="5">
    <source>
        <dbReference type="ARBA" id="ARBA00060451"/>
    </source>
</evidence>
<protein>
    <submittedName>
        <fullName evidence="8">Guanine nucleotide exchange protein for ADP-robosylation factor</fullName>
    </submittedName>
</protein>
<feature type="region of interest" description="Disordered" evidence="6">
    <location>
        <begin position="206"/>
        <end position="234"/>
    </location>
</feature>
<dbReference type="InterPro" id="IPR046455">
    <property type="entry name" value="Sec7/BIG1-like_C"/>
</dbReference>
<feature type="compositionally biased region" description="Basic and acidic residues" evidence="6">
    <location>
        <begin position="429"/>
        <end position="438"/>
    </location>
</feature>
<dbReference type="Proteomes" id="UP000252139">
    <property type="component" value="Unassembled WGS sequence"/>
</dbReference>
<feature type="compositionally biased region" description="Low complexity" evidence="6">
    <location>
        <begin position="870"/>
        <end position="891"/>
    </location>
</feature>
<feature type="region of interest" description="Disordered" evidence="6">
    <location>
        <begin position="849"/>
        <end position="897"/>
    </location>
</feature>
<dbReference type="Pfam" id="PF16213">
    <property type="entry name" value="DCB"/>
    <property type="match status" value="1"/>
</dbReference>
<dbReference type="GO" id="GO:0005085">
    <property type="term" value="F:guanyl-nucleotide exchange factor activity"/>
    <property type="evidence" value="ECO:0007669"/>
    <property type="project" value="InterPro"/>
</dbReference>
<dbReference type="SUPFAM" id="SSF48425">
    <property type="entry name" value="Sec7 domain"/>
    <property type="match status" value="1"/>
</dbReference>
<dbReference type="InterPro" id="IPR035999">
    <property type="entry name" value="Sec7_dom_sf"/>
</dbReference>
<feature type="compositionally biased region" description="Low complexity" evidence="6">
    <location>
        <begin position="450"/>
        <end position="464"/>
    </location>
</feature>
<evidence type="ECO:0000313" key="9">
    <source>
        <dbReference type="Proteomes" id="UP000252139"/>
    </source>
</evidence>
<keyword evidence="1" id="KW-0813">Transport</keyword>
<evidence type="ECO:0000256" key="6">
    <source>
        <dbReference type="SAM" id="MobiDB-lite"/>
    </source>
</evidence>
<dbReference type="GO" id="GO:0030663">
    <property type="term" value="C:COPI-coated vesicle membrane"/>
    <property type="evidence" value="ECO:0007669"/>
    <property type="project" value="UniProtKB-SubCell"/>
</dbReference>
<dbReference type="CDD" id="cd00171">
    <property type="entry name" value="Sec7"/>
    <property type="match status" value="1"/>
</dbReference>
<name>A0A367K606_RHIAZ</name>
<dbReference type="FunFam" id="1.10.1000.11:FF:000003">
    <property type="entry name" value="Brefeldin A-inhibited guanine nucleotide-exchange protein 1"/>
    <property type="match status" value="1"/>
</dbReference>
<dbReference type="Pfam" id="PF12783">
    <property type="entry name" value="Sec7-like_HUS"/>
    <property type="match status" value="1"/>
</dbReference>
<dbReference type="SUPFAM" id="SSF48371">
    <property type="entry name" value="ARM repeat"/>
    <property type="match status" value="1"/>
</dbReference>
<dbReference type="OrthoDB" id="18431at2759"/>
<feature type="region of interest" description="Disordered" evidence="6">
    <location>
        <begin position="527"/>
        <end position="552"/>
    </location>
</feature>
<comment type="caution">
    <text evidence="8">The sequence shown here is derived from an EMBL/GenBank/DDBJ whole genome shotgun (WGS) entry which is preliminary data.</text>
</comment>
<evidence type="ECO:0000256" key="2">
    <source>
        <dbReference type="ARBA" id="ARBA00022490"/>
    </source>
</evidence>
<dbReference type="Gene3D" id="1.10.1000.11">
    <property type="entry name" value="Arf Nucleotide-binding Site Opener,domain 2"/>
    <property type="match status" value="1"/>
</dbReference>
<evidence type="ECO:0000313" key="8">
    <source>
        <dbReference type="EMBL" id="RCH97281.1"/>
    </source>
</evidence>
<proteinExistence type="predicted"/>
<dbReference type="Pfam" id="PF09324">
    <property type="entry name" value="Sec7-like_HDS"/>
    <property type="match status" value="1"/>
</dbReference>
<feature type="compositionally biased region" description="Basic and acidic residues" evidence="6">
    <location>
        <begin position="536"/>
        <end position="552"/>
    </location>
</feature>
<keyword evidence="3" id="KW-0653">Protein transport</keyword>
<dbReference type="PANTHER" id="PTHR10663">
    <property type="entry name" value="GUANYL-NUCLEOTIDE EXCHANGE FACTOR"/>
    <property type="match status" value="1"/>
</dbReference>
<dbReference type="EMBL" id="PJQL01000291">
    <property type="protein sequence ID" value="RCH97281.1"/>
    <property type="molecule type" value="Genomic_DNA"/>
</dbReference>
<dbReference type="GO" id="GO:0032012">
    <property type="term" value="P:regulation of ARF protein signal transduction"/>
    <property type="evidence" value="ECO:0007669"/>
    <property type="project" value="InterPro"/>
</dbReference>
<dbReference type="InterPro" id="IPR000904">
    <property type="entry name" value="Sec7_dom"/>
</dbReference>
<dbReference type="STRING" id="86630.A0A367K606"/>
<dbReference type="PROSITE" id="PS50190">
    <property type="entry name" value="SEC7"/>
    <property type="match status" value="1"/>
</dbReference>
<dbReference type="InterPro" id="IPR032691">
    <property type="entry name" value="Mon2/Sec7/BIG1-like_HUS"/>
</dbReference>
<reference evidence="8 9" key="1">
    <citation type="journal article" date="2018" name="G3 (Bethesda)">
        <title>Phylogenetic and Phylogenomic Definition of Rhizopus Species.</title>
        <authorList>
            <person name="Gryganskyi A.P."/>
            <person name="Golan J."/>
            <person name="Dolatabadi S."/>
            <person name="Mondo S."/>
            <person name="Robb S."/>
            <person name="Idnurm A."/>
            <person name="Muszewska A."/>
            <person name="Steczkiewicz K."/>
            <person name="Masonjones S."/>
            <person name="Liao H.L."/>
            <person name="Gajdeczka M.T."/>
            <person name="Anike F."/>
            <person name="Vuek A."/>
            <person name="Anishchenko I.M."/>
            <person name="Voigt K."/>
            <person name="de Hoog G.S."/>
            <person name="Smith M.E."/>
            <person name="Heitman J."/>
            <person name="Vilgalys R."/>
            <person name="Stajich J.E."/>
        </authorList>
    </citation>
    <scope>NUCLEOTIDE SEQUENCE [LARGE SCALE GENOMIC DNA]</scope>
    <source>
        <strain evidence="8 9">CBS 357.93</strain>
    </source>
</reference>
<keyword evidence="4" id="KW-0472">Membrane</keyword>
<dbReference type="Pfam" id="PF01369">
    <property type="entry name" value="Sec7"/>
    <property type="match status" value="1"/>
</dbReference>
<organism evidence="8 9">
    <name type="scientific">Rhizopus azygosporus</name>
    <name type="common">Rhizopus microsporus var. azygosporus</name>
    <dbReference type="NCBI Taxonomy" id="86630"/>
    <lineage>
        <taxon>Eukaryota</taxon>
        <taxon>Fungi</taxon>
        <taxon>Fungi incertae sedis</taxon>
        <taxon>Mucoromycota</taxon>
        <taxon>Mucoromycotina</taxon>
        <taxon>Mucoromycetes</taxon>
        <taxon>Mucorales</taxon>
        <taxon>Mucorineae</taxon>
        <taxon>Rhizopodaceae</taxon>
        <taxon>Rhizopus</taxon>
    </lineage>
</organism>
<gene>
    <name evidence="8" type="primary">SEC7_2</name>
    <name evidence="8" type="ORF">CU097_013942</name>
</gene>
<evidence type="ECO:0000256" key="3">
    <source>
        <dbReference type="ARBA" id="ARBA00022927"/>
    </source>
</evidence>
<dbReference type="Gene3D" id="1.10.220.20">
    <property type="match status" value="1"/>
</dbReference>
<dbReference type="InterPro" id="IPR016024">
    <property type="entry name" value="ARM-type_fold"/>
</dbReference>
<dbReference type="FunFam" id="1.10.220.20:FF:000002">
    <property type="entry name" value="Brefeldin A-inhibited guanine nucleotide-exchange protein 1"/>
    <property type="match status" value="1"/>
</dbReference>
<dbReference type="Pfam" id="PF20252">
    <property type="entry name" value="BIG2_C"/>
    <property type="match status" value="1"/>
</dbReference>
<evidence type="ECO:0000256" key="1">
    <source>
        <dbReference type="ARBA" id="ARBA00022448"/>
    </source>
</evidence>
<accession>A0A367K606</accession>
<dbReference type="PANTHER" id="PTHR10663:SF375">
    <property type="entry name" value="LD29171P"/>
    <property type="match status" value="1"/>
</dbReference>
<feature type="region of interest" description="Disordered" evidence="6">
    <location>
        <begin position="429"/>
        <end position="464"/>
    </location>
</feature>
<feature type="compositionally biased region" description="Low complexity" evidence="6">
    <location>
        <begin position="221"/>
        <end position="234"/>
    </location>
</feature>
<keyword evidence="9" id="KW-1185">Reference proteome</keyword>
<evidence type="ECO:0000256" key="4">
    <source>
        <dbReference type="ARBA" id="ARBA00023136"/>
    </source>
</evidence>
<feature type="region of interest" description="Disordered" evidence="6">
    <location>
        <begin position="764"/>
        <end position="793"/>
    </location>
</feature>
<dbReference type="InterPro" id="IPR032629">
    <property type="entry name" value="DCB_dom"/>
</dbReference>
<feature type="domain" description="SEC7" evidence="7">
    <location>
        <begin position="898"/>
        <end position="1086"/>
    </location>
</feature>
<evidence type="ECO:0000259" key="7">
    <source>
        <dbReference type="PROSITE" id="PS50190"/>
    </source>
</evidence>
<feature type="compositionally biased region" description="Basic and acidic residues" evidence="6">
    <location>
        <begin position="852"/>
        <end position="866"/>
    </location>
</feature>